<dbReference type="GO" id="GO:0003700">
    <property type="term" value="F:DNA-binding transcription factor activity"/>
    <property type="evidence" value="ECO:0007669"/>
    <property type="project" value="InterPro"/>
</dbReference>
<dbReference type="Gene3D" id="1.10.10.10">
    <property type="entry name" value="Winged helix-like DNA-binding domain superfamily/Winged helix DNA-binding domain"/>
    <property type="match status" value="1"/>
</dbReference>
<dbReference type="SUPFAM" id="SSF46785">
    <property type="entry name" value="Winged helix' DNA-binding domain"/>
    <property type="match status" value="1"/>
</dbReference>
<dbReference type="PANTHER" id="PTHR33164">
    <property type="entry name" value="TRANSCRIPTIONAL REGULATOR, MARR FAMILY"/>
    <property type="match status" value="1"/>
</dbReference>
<dbReference type="InterPro" id="IPR036390">
    <property type="entry name" value="WH_DNA-bd_sf"/>
</dbReference>
<dbReference type="AlphaFoldDB" id="A0A7K0D772"/>
<dbReference type="Proteomes" id="UP000438448">
    <property type="component" value="Unassembled WGS sequence"/>
</dbReference>
<name>A0A7K0D772_9NOCA</name>
<dbReference type="PROSITE" id="PS50995">
    <property type="entry name" value="HTH_MARR_2"/>
    <property type="match status" value="1"/>
</dbReference>
<dbReference type="InterPro" id="IPR000835">
    <property type="entry name" value="HTH_MarR-typ"/>
</dbReference>
<evidence type="ECO:0000313" key="2">
    <source>
        <dbReference type="EMBL" id="MQY21596.1"/>
    </source>
</evidence>
<keyword evidence="3" id="KW-1185">Reference proteome</keyword>
<reference evidence="2 3" key="1">
    <citation type="submission" date="2019-10" db="EMBL/GenBank/DDBJ databases">
        <title>Nocardia macrotermitis sp. nov. and Nocardia aurantia sp. nov., isolated from the gut of fungus growing-termite Macrotermes natalensis.</title>
        <authorList>
            <person name="Benndorf R."/>
            <person name="Schwitalla J."/>
            <person name="Martin K."/>
            <person name="De Beer W."/>
            <person name="Kaster A.-K."/>
            <person name="Vollmers J."/>
            <person name="Poulsen M."/>
            <person name="Beemelmanns C."/>
        </authorList>
    </citation>
    <scope>NUCLEOTIDE SEQUENCE [LARGE SCALE GENOMIC DNA]</scope>
    <source>
        <strain evidence="2 3">RB20</strain>
    </source>
</reference>
<organism evidence="2 3">
    <name type="scientific">Nocardia macrotermitis</name>
    <dbReference type="NCBI Taxonomy" id="2585198"/>
    <lineage>
        <taxon>Bacteria</taxon>
        <taxon>Bacillati</taxon>
        <taxon>Actinomycetota</taxon>
        <taxon>Actinomycetes</taxon>
        <taxon>Mycobacteriales</taxon>
        <taxon>Nocardiaceae</taxon>
        <taxon>Nocardia</taxon>
    </lineage>
</organism>
<protein>
    <recommendedName>
        <fullName evidence="1">HTH marR-type domain-containing protein</fullName>
    </recommendedName>
</protein>
<dbReference type="Pfam" id="PF12802">
    <property type="entry name" value="MarR_2"/>
    <property type="match status" value="1"/>
</dbReference>
<evidence type="ECO:0000259" key="1">
    <source>
        <dbReference type="PROSITE" id="PS50995"/>
    </source>
</evidence>
<dbReference type="InterPro" id="IPR039422">
    <property type="entry name" value="MarR/SlyA-like"/>
</dbReference>
<dbReference type="RefSeq" id="WP_153412474.1">
    <property type="nucleotide sequence ID" value="NZ_WEGK01000010.1"/>
</dbReference>
<dbReference type="GO" id="GO:0006950">
    <property type="term" value="P:response to stress"/>
    <property type="evidence" value="ECO:0007669"/>
    <property type="project" value="TreeGrafter"/>
</dbReference>
<evidence type="ECO:0000313" key="3">
    <source>
        <dbReference type="Proteomes" id="UP000438448"/>
    </source>
</evidence>
<dbReference type="OrthoDB" id="4731280at2"/>
<sequence length="150" mass="16589">MADPRPSVTRECYATALRKASRRLTALYDEVLAPAGLRSTQYAILAELAVGAPVTINELARTLVLDRSGLGHSLRPLQRDGLVRLDKDDADRRSVHVTLTEEGRERFERAVALWRSAQDRVVAVLGEQGAGQLRDELNELATDDRLTPES</sequence>
<proteinExistence type="predicted"/>
<dbReference type="SMART" id="SM00347">
    <property type="entry name" value="HTH_MARR"/>
    <property type="match status" value="1"/>
</dbReference>
<dbReference type="EMBL" id="WEGK01000010">
    <property type="protein sequence ID" value="MQY21596.1"/>
    <property type="molecule type" value="Genomic_DNA"/>
</dbReference>
<comment type="caution">
    <text evidence="2">The sequence shown here is derived from an EMBL/GenBank/DDBJ whole genome shotgun (WGS) entry which is preliminary data.</text>
</comment>
<gene>
    <name evidence="2" type="ORF">NRB20_47090</name>
</gene>
<dbReference type="PANTHER" id="PTHR33164:SF105">
    <property type="entry name" value="TRANSCRIPTIONAL REPRESSOR PROTEIN-RELATED"/>
    <property type="match status" value="1"/>
</dbReference>
<accession>A0A7K0D772</accession>
<feature type="domain" description="HTH marR-type" evidence="1">
    <location>
        <begin position="10"/>
        <end position="142"/>
    </location>
</feature>
<dbReference type="InterPro" id="IPR036388">
    <property type="entry name" value="WH-like_DNA-bd_sf"/>
</dbReference>